<dbReference type="GO" id="GO:0004130">
    <property type="term" value="F:cytochrome-c peroxidase activity"/>
    <property type="evidence" value="ECO:0007669"/>
    <property type="project" value="TreeGrafter"/>
</dbReference>
<comment type="caution">
    <text evidence="2">The sequence shown here is derived from an EMBL/GenBank/DDBJ whole genome shotgun (WGS) entry which is preliminary data.</text>
</comment>
<protein>
    <recommendedName>
        <fullName evidence="4">Cytochrome c domain-containing protein</fullName>
    </recommendedName>
</protein>
<keyword evidence="1" id="KW-1133">Transmembrane helix</keyword>
<accession>A0A4R1P7X3</accession>
<feature type="transmembrane region" description="Helical" evidence="1">
    <location>
        <begin position="21"/>
        <end position="38"/>
    </location>
</feature>
<dbReference type="InterPro" id="IPR036909">
    <property type="entry name" value="Cyt_c-like_dom_sf"/>
</dbReference>
<dbReference type="PANTHER" id="PTHR30600">
    <property type="entry name" value="CYTOCHROME C PEROXIDASE-RELATED"/>
    <property type="match status" value="1"/>
</dbReference>
<evidence type="ECO:0008006" key="4">
    <source>
        <dbReference type="Google" id="ProtNLM"/>
    </source>
</evidence>
<dbReference type="EMBL" id="SMMU01000038">
    <property type="protein sequence ID" value="TCL21780.1"/>
    <property type="molecule type" value="Genomic_DNA"/>
</dbReference>
<sequence>MISSQILQSRLKLVAKSKWSWLTTLVLVIAGTYISLQIKSAIDSLKYALTPPELPAYVDLGQPVELNNTVWNGKDSSWFHHASQGTATLPIPYDWLIALEAPKSNPWLVFFGSEEPFMEEYILHMGFIRSQKSEWNPDGLPVGIAKTSSIRFEGIDRKAAAAGFTCAACHTGQFIHEDKRYIVNGGPAMIDLGLVTRTLGAAIGQTALSGKFSVLDGRFNRFARRVLGSNMNTASRNKLREELEAMVAALAKDSDIIDVTEGFTRLDALNRIGNQVFSRDTDVAGNYTPIDAPVNYPHIWTTSWFNWVQYDGSIMQPLIRNAGEALGVEAYVDTKGPKAQRFASSINYHNLVGMESWLAGSDPLENNRFNGLPAPEWPEALPAVDMTKASKGKALYRELCQQCHLPAITPESDFWTDQYWRPIKYVDQYQSAKETPAKYLHVNIIPVNTIGTDVAQSIVLAERTVDTTNVDLVTQVCTLVSTGSDQGEQALKFVNLDDSATSNFGLALGALVNRTNQQWFDQNYIPVSSRSQMEGKRPNCLQVGQGYKARPLNGIWATAPYLHNGSVPTLFDLLSPLKDRPQFVQLGSQVFDPKNVGILQDSDAVGFEDSYSVGSGETPEDFIPEYEGGLFYLNTHELGNHNTGHLFTDDQIKGRIGRALSQEERYQLIEYLKTL</sequence>
<dbReference type="Proteomes" id="UP000295169">
    <property type="component" value="Unassembled WGS sequence"/>
</dbReference>
<dbReference type="GO" id="GO:0009055">
    <property type="term" value="F:electron transfer activity"/>
    <property type="evidence" value="ECO:0007669"/>
    <property type="project" value="InterPro"/>
</dbReference>
<dbReference type="Pfam" id="PF21419">
    <property type="entry name" value="RoxA-like_Cyt-c"/>
    <property type="match status" value="1"/>
</dbReference>
<organism evidence="2 3">
    <name type="scientific">Azotobacter chroococcum</name>
    <dbReference type="NCBI Taxonomy" id="353"/>
    <lineage>
        <taxon>Bacteria</taxon>
        <taxon>Pseudomonadati</taxon>
        <taxon>Pseudomonadota</taxon>
        <taxon>Gammaproteobacteria</taxon>
        <taxon>Pseudomonadales</taxon>
        <taxon>Pseudomonadaceae</taxon>
        <taxon>Azotobacter</taxon>
    </lineage>
</organism>
<evidence type="ECO:0000313" key="3">
    <source>
        <dbReference type="Proteomes" id="UP000295169"/>
    </source>
</evidence>
<gene>
    <name evidence="2" type="ORF">EV691_13820</name>
</gene>
<dbReference type="GO" id="GO:0020037">
    <property type="term" value="F:heme binding"/>
    <property type="evidence" value="ECO:0007669"/>
    <property type="project" value="InterPro"/>
</dbReference>
<dbReference type="AlphaFoldDB" id="A0A4R1P7X3"/>
<evidence type="ECO:0000313" key="2">
    <source>
        <dbReference type="EMBL" id="TCL21780.1"/>
    </source>
</evidence>
<reference evidence="2 3" key="1">
    <citation type="submission" date="2019-03" db="EMBL/GenBank/DDBJ databases">
        <title>Genomic Encyclopedia of Type Strains, Phase IV (KMG-IV): sequencing the most valuable type-strain genomes for metagenomic binning, comparative biology and taxonomic classification.</title>
        <authorList>
            <person name="Goeker M."/>
        </authorList>
    </citation>
    <scope>NUCLEOTIDE SEQUENCE [LARGE SCALE GENOMIC DNA]</scope>
    <source>
        <strain evidence="2 3">DSM 2286</strain>
    </source>
</reference>
<name>A0A4R1P7X3_9GAMM</name>
<dbReference type="NCBIfam" id="NF040606">
    <property type="entry name" value="CytoC_perox"/>
    <property type="match status" value="1"/>
</dbReference>
<proteinExistence type="predicted"/>
<dbReference type="InterPro" id="IPR047758">
    <property type="entry name" value="CytoC_perox"/>
</dbReference>
<dbReference type="InterPro" id="IPR051395">
    <property type="entry name" value="Cytochrome_c_Peroxidase/MauG"/>
</dbReference>
<dbReference type="SUPFAM" id="SSF46626">
    <property type="entry name" value="Cytochrome c"/>
    <property type="match status" value="1"/>
</dbReference>
<dbReference type="PANTHER" id="PTHR30600:SF9">
    <property type="entry name" value="BLR7738 PROTEIN"/>
    <property type="match status" value="1"/>
</dbReference>
<dbReference type="Gene3D" id="1.10.760.10">
    <property type="entry name" value="Cytochrome c-like domain"/>
    <property type="match status" value="1"/>
</dbReference>
<keyword evidence="1" id="KW-0812">Transmembrane</keyword>
<dbReference type="RefSeq" id="WP_207390229.1">
    <property type="nucleotide sequence ID" value="NZ_JBHLST010000038.1"/>
</dbReference>
<keyword evidence="1" id="KW-0472">Membrane</keyword>
<evidence type="ECO:0000256" key="1">
    <source>
        <dbReference type="SAM" id="Phobius"/>
    </source>
</evidence>